<dbReference type="PANTHER" id="PTHR11022">
    <property type="entry name" value="PEPTIDOGLYCAN RECOGNITION PROTEIN"/>
    <property type="match status" value="1"/>
</dbReference>
<dbReference type="SUPFAM" id="SSF55846">
    <property type="entry name" value="N-acetylmuramoyl-L-alanine amidase-like"/>
    <property type="match status" value="1"/>
</dbReference>
<feature type="domain" description="Peptidoglycan recognition protein family" evidence="3">
    <location>
        <begin position="3"/>
        <end position="149"/>
    </location>
</feature>
<dbReference type="InterPro" id="IPR036366">
    <property type="entry name" value="PGBDSf"/>
</dbReference>
<evidence type="ECO:0000313" key="5">
    <source>
        <dbReference type="Proteomes" id="UP000253094"/>
    </source>
</evidence>
<dbReference type="InterPro" id="IPR006619">
    <property type="entry name" value="PGRP_domain_met/bac"/>
</dbReference>
<dbReference type="OrthoDB" id="514320at2"/>
<dbReference type="Gene3D" id="3.40.80.10">
    <property type="entry name" value="Peptidoglycan recognition protein-like"/>
    <property type="match status" value="1"/>
</dbReference>
<feature type="region of interest" description="Disordered" evidence="2">
    <location>
        <begin position="163"/>
        <end position="189"/>
    </location>
</feature>
<dbReference type="InterPro" id="IPR036365">
    <property type="entry name" value="PGBD-like_sf"/>
</dbReference>
<dbReference type="RefSeq" id="WP_114027042.1">
    <property type="nucleotide sequence ID" value="NZ_QOIL01000001.1"/>
</dbReference>
<dbReference type="GO" id="GO:0008270">
    <property type="term" value="F:zinc ion binding"/>
    <property type="evidence" value="ECO:0007669"/>
    <property type="project" value="InterPro"/>
</dbReference>
<protein>
    <submittedName>
        <fullName evidence="4">N-acetylmuramoyl-L-alanine amidase</fullName>
    </submittedName>
</protein>
<sequence length="259" mass="27904">MAIDIVTRRDWGARAPRGSYSTLTSTKGVKVHYTGGRVEPAILEDHDRCVAMVKSIQNFHMDGNGWIDIGYSMIACGHRKVFVGRGPKHLPAANGPDLNSGHYAVLALVGNAGLVQPNDEMLHGVLDAIAYLRETGGAGREIKGHRDGYSTDCPGDRLYAWVKKGAPRPGGGQTPPDPEPGDHPRFPGRLLKYPPVMRGDDVRTWQAQMKKRGANIDADGAYGPASKAACLAFQRQQGLDADGVVGKLTWDAAWEAPLS</sequence>
<organism evidence="4 5">
    <name type="scientific">Sphaerisporangium album</name>
    <dbReference type="NCBI Taxonomy" id="509200"/>
    <lineage>
        <taxon>Bacteria</taxon>
        <taxon>Bacillati</taxon>
        <taxon>Actinomycetota</taxon>
        <taxon>Actinomycetes</taxon>
        <taxon>Streptosporangiales</taxon>
        <taxon>Streptosporangiaceae</taxon>
        <taxon>Sphaerisporangium</taxon>
    </lineage>
</organism>
<dbReference type="InterPro" id="IPR015510">
    <property type="entry name" value="PGRP"/>
</dbReference>
<dbReference type="PANTHER" id="PTHR11022:SF41">
    <property type="entry name" value="PEPTIDOGLYCAN-RECOGNITION PROTEIN LC-RELATED"/>
    <property type="match status" value="1"/>
</dbReference>
<dbReference type="EMBL" id="QOIL01000001">
    <property type="protein sequence ID" value="RCG33378.1"/>
    <property type="molecule type" value="Genomic_DNA"/>
</dbReference>
<dbReference type="SMART" id="SM00701">
    <property type="entry name" value="PGRP"/>
    <property type="match status" value="1"/>
</dbReference>
<dbReference type="InterPro" id="IPR002477">
    <property type="entry name" value="Peptidoglycan-bd-like"/>
</dbReference>
<proteinExistence type="inferred from homology"/>
<dbReference type="GO" id="GO:0008745">
    <property type="term" value="F:N-acetylmuramoyl-L-alanine amidase activity"/>
    <property type="evidence" value="ECO:0007669"/>
    <property type="project" value="InterPro"/>
</dbReference>
<reference evidence="4 5" key="1">
    <citation type="submission" date="2018-06" db="EMBL/GenBank/DDBJ databases">
        <title>Sphaerisporangium craniellae sp. nov., isolated from a marine sponge in the South China Sea.</title>
        <authorList>
            <person name="Li L."/>
        </authorList>
    </citation>
    <scope>NUCLEOTIDE SEQUENCE [LARGE SCALE GENOMIC DNA]</scope>
    <source>
        <strain evidence="4 5">CCTCC AA 208026</strain>
    </source>
</reference>
<dbReference type="Pfam" id="PF01471">
    <property type="entry name" value="PG_binding_1"/>
    <property type="match status" value="1"/>
</dbReference>
<dbReference type="InterPro" id="IPR002502">
    <property type="entry name" value="Amidase_domain"/>
</dbReference>
<dbReference type="CDD" id="cd06583">
    <property type="entry name" value="PGRP"/>
    <property type="match status" value="1"/>
</dbReference>
<evidence type="ECO:0000256" key="2">
    <source>
        <dbReference type="SAM" id="MobiDB-lite"/>
    </source>
</evidence>
<name>A0A367FSJ7_9ACTN</name>
<evidence type="ECO:0000313" key="4">
    <source>
        <dbReference type="EMBL" id="RCG33378.1"/>
    </source>
</evidence>
<gene>
    <name evidence="4" type="ORF">DQ384_01775</name>
</gene>
<evidence type="ECO:0000256" key="1">
    <source>
        <dbReference type="ARBA" id="ARBA00007553"/>
    </source>
</evidence>
<dbReference type="InterPro" id="IPR036505">
    <property type="entry name" value="Amidase/PGRP_sf"/>
</dbReference>
<keyword evidence="5" id="KW-1185">Reference proteome</keyword>
<comment type="caution">
    <text evidence="4">The sequence shown here is derived from an EMBL/GenBank/DDBJ whole genome shotgun (WGS) entry which is preliminary data.</text>
</comment>
<dbReference type="Gene3D" id="1.10.101.10">
    <property type="entry name" value="PGBD-like superfamily/PGBD"/>
    <property type="match status" value="1"/>
</dbReference>
<dbReference type="AlphaFoldDB" id="A0A367FSJ7"/>
<accession>A0A367FSJ7</accession>
<dbReference type="GO" id="GO:0009253">
    <property type="term" value="P:peptidoglycan catabolic process"/>
    <property type="evidence" value="ECO:0007669"/>
    <property type="project" value="InterPro"/>
</dbReference>
<dbReference type="SUPFAM" id="SSF47090">
    <property type="entry name" value="PGBD-like"/>
    <property type="match status" value="1"/>
</dbReference>
<evidence type="ECO:0000259" key="3">
    <source>
        <dbReference type="SMART" id="SM00701"/>
    </source>
</evidence>
<comment type="similarity">
    <text evidence="1">Belongs to the N-acetylmuramoyl-L-alanine amidase 2 family.</text>
</comment>
<dbReference type="Proteomes" id="UP000253094">
    <property type="component" value="Unassembled WGS sequence"/>
</dbReference>